<comment type="similarity">
    <text evidence="1 4 7">Belongs to the tRNA pseudouridine synthase TruA family.</text>
</comment>
<evidence type="ECO:0000256" key="1">
    <source>
        <dbReference type="ARBA" id="ARBA00009375"/>
    </source>
</evidence>
<evidence type="ECO:0000256" key="5">
    <source>
        <dbReference type="PIRSR" id="PIRSR001430-1"/>
    </source>
</evidence>
<dbReference type="GO" id="GO:0003723">
    <property type="term" value="F:RNA binding"/>
    <property type="evidence" value="ECO:0007669"/>
    <property type="project" value="InterPro"/>
</dbReference>
<dbReference type="PANTHER" id="PTHR11142:SF0">
    <property type="entry name" value="TRNA PSEUDOURIDINE SYNTHASE-LIKE 1"/>
    <property type="match status" value="1"/>
</dbReference>
<dbReference type="InterPro" id="IPR001406">
    <property type="entry name" value="PsdUridine_synth_TruA"/>
</dbReference>
<dbReference type="Pfam" id="PF01416">
    <property type="entry name" value="PseudoU_synth_1"/>
    <property type="match status" value="2"/>
</dbReference>
<keyword evidence="10" id="KW-1185">Reference proteome</keyword>
<evidence type="ECO:0000256" key="7">
    <source>
        <dbReference type="RuleBase" id="RU003792"/>
    </source>
</evidence>
<dbReference type="EMBL" id="VRTS01000006">
    <property type="protein sequence ID" value="TXK62173.1"/>
    <property type="molecule type" value="Genomic_DNA"/>
</dbReference>
<comment type="catalytic activity">
    <reaction evidence="4 7">
        <text>uridine(38/39/40) in tRNA = pseudouridine(38/39/40) in tRNA</text>
        <dbReference type="Rhea" id="RHEA:22376"/>
        <dbReference type="Rhea" id="RHEA-COMP:10085"/>
        <dbReference type="Rhea" id="RHEA-COMP:10087"/>
        <dbReference type="ChEBI" id="CHEBI:65314"/>
        <dbReference type="ChEBI" id="CHEBI:65315"/>
        <dbReference type="EC" id="5.4.99.12"/>
    </reaction>
</comment>
<reference evidence="9 10" key="1">
    <citation type="submission" date="2019-08" db="EMBL/GenBank/DDBJ databases">
        <authorList>
            <person name="Karlyshev A.V."/>
        </authorList>
    </citation>
    <scope>NUCLEOTIDE SEQUENCE [LARGE SCALE GENOMIC DNA]</scope>
    <source>
        <strain evidence="9 10">Alg18-2.2</strain>
    </source>
</reference>
<dbReference type="GO" id="GO:0160147">
    <property type="term" value="F:tRNA pseudouridine(38-40) synthase activity"/>
    <property type="evidence" value="ECO:0007669"/>
    <property type="project" value="UniProtKB-EC"/>
</dbReference>
<evidence type="ECO:0000256" key="2">
    <source>
        <dbReference type="ARBA" id="ARBA00022694"/>
    </source>
</evidence>
<evidence type="ECO:0000259" key="8">
    <source>
        <dbReference type="Pfam" id="PF01416"/>
    </source>
</evidence>
<dbReference type="InterPro" id="IPR020097">
    <property type="entry name" value="PsdUridine_synth_TruA_a/b_dom"/>
</dbReference>
<feature type="domain" description="Pseudouridine synthase I TruA alpha/beta" evidence="8">
    <location>
        <begin position="4"/>
        <end position="98"/>
    </location>
</feature>
<dbReference type="AlphaFoldDB" id="A0A5C8KNG8"/>
<accession>A0A5C8KNG8</accession>
<dbReference type="OrthoDB" id="9811823at2"/>
<keyword evidence="3 4" id="KW-0413">Isomerase</keyword>
<comment type="caution">
    <text evidence="9">The sequence shown here is derived from an EMBL/GenBank/DDBJ whole genome shotgun (WGS) entry which is preliminary data.</text>
</comment>
<evidence type="ECO:0000256" key="4">
    <source>
        <dbReference type="HAMAP-Rule" id="MF_00171"/>
    </source>
</evidence>
<dbReference type="CDD" id="cd02570">
    <property type="entry name" value="PseudoU_synth_EcTruA"/>
    <property type="match status" value="1"/>
</dbReference>
<dbReference type="InterPro" id="IPR020103">
    <property type="entry name" value="PsdUridine_synth_cat_dom_sf"/>
</dbReference>
<feature type="binding site" evidence="4 6">
    <location>
        <position position="105"/>
    </location>
    <ligand>
        <name>substrate</name>
    </ligand>
</feature>
<comment type="function">
    <text evidence="4">Formation of pseudouridine at positions 38, 39 and 40 in the anticodon stem and loop of transfer RNAs.</text>
</comment>
<dbReference type="GO" id="GO:0031119">
    <property type="term" value="P:tRNA pseudouridine synthesis"/>
    <property type="evidence" value="ECO:0007669"/>
    <property type="project" value="UniProtKB-UniRule"/>
</dbReference>
<dbReference type="HAMAP" id="MF_00171">
    <property type="entry name" value="TruA"/>
    <property type="match status" value="1"/>
</dbReference>
<sequence length="260" mass="28719">MGLEYDGGDFLGWQRLGHGASVQASLEEALSSVAASPVQVQCAGRTDSGVHARCQVVHFDATVERSARSWVLGTNSRTPKAIAVHWAQPMPDRFHARYAARARRYVYRLLNRPIRPALNRQYLSWEPRPLNASAMHRAAQALLGEHDFSAFRAQACQATHARRNLHMIEVRREPDEVVAIDVQANAFLHHMIRNIVGSLILVGRGERPEDWIGGLLDGRRRELAGPTAPAAGLTFIGPMYPASWGLPAEATLPPAWETGE</sequence>
<evidence type="ECO:0000313" key="10">
    <source>
        <dbReference type="Proteomes" id="UP000321248"/>
    </source>
</evidence>
<name>A0A5C8KNG8_9GAMM</name>
<dbReference type="EC" id="5.4.99.12" evidence="4"/>
<gene>
    <name evidence="4 9" type="primary">truA</name>
    <name evidence="9" type="ORF">FU658_09200</name>
</gene>
<dbReference type="RefSeq" id="WP_147891966.1">
    <property type="nucleotide sequence ID" value="NZ_VRTS01000006.1"/>
</dbReference>
<feature type="domain" description="Pseudouridine synthase I TruA alpha/beta" evidence="8">
    <location>
        <begin position="138"/>
        <end position="241"/>
    </location>
</feature>
<dbReference type="NCBIfam" id="TIGR00071">
    <property type="entry name" value="hisT_truA"/>
    <property type="match status" value="1"/>
</dbReference>
<comment type="caution">
    <text evidence="4">Lacks conserved residue(s) required for the propagation of feature annotation.</text>
</comment>
<dbReference type="InterPro" id="IPR020094">
    <property type="entry name" value="TruA/RsuA/RluB/E/F_N"/>
</dbReference>
<protein>
    <recommendedName>
        <fullName evidence="4">tRNA pseudouridine synthase A</fullName>
        <ecNumber evidence="4">5.4.99.12</ecNumber>
    </recommendedName>
    <alternativeName>
        <fullName evidence="4">tRNA pseudouridine(38-40) synthase</fullName>
    </alternativeName>
    <alternativeName>
        <fullName evidence="4">tRNA pseudouridylate synthase I</fullName>
    </alternativeName>
    <alternativeName>
        <fullName evidence="4">tRNA-uridine isomerase I</fullName>
    </alternativeName>
</protein>
<comment type="subunit">
    <text evidence="4">Homodimer.</text>
</comment>
<dbReference type="PANTHER" id="PTHR11142">
    <property type="entry name" value="PSEUDOURIDYLATE SYNTHASE"/>
    <property type="match status" value="1"/>
</dbReference>
<keyword evidence="2 4" id="KW-0819">tRNA processing</keyword>
<dbReference type="Gene3D" id="3.30.70.580">
    <property type="entry name" value="Pseudouridine synthase I, catalytic domain, N-terminal subdomain"/>
    <property type="match status" value="1"/>
</dbReference>
<dbReference type="PIRSF" id="PIRSF001430">
    <property type="entry name" value="tRNA_psdUrid_synth"/>
    <property type="match status" value="1"/>
</dbReference>
<dbReference type="InterPro" id="IPR020095">
    <property type="entry name" value="PsdUridine_synth_TruA_C"/>
</dbReference>
<dbReference type="Gene3D" id="3.30.70.660">
    <property type="entry name" value="Pseudouridine synthase I, catalytic domain, C-terminal subdomain"/>
    <property type="match status" value="1"/>
</dbReference>
<dbReference type="Proteomes" id="UP000321248">
    <property type="component" value="Unassembled WGS sequence"/>
</dbReference>
<evidence type="ECO:0000256" key="3">
    <source>
        <dbReference type="ARBA" id="ARBA00023235"/>
    </source>
</evidence>
<organism evidence="9 10">
    <name type="scientific">Alkalisalibacterium limincola</name>
    <dbReference type="NCBI Taxonomy" id="2699169"/>
    <lineage>
        <taxon>Bacteria</taxon>
        <taxon>Pseudomonadati</taxon>
        <taxon>Pseudomonadota</taxon>
        <taxon>Gammaproteobacteria</taxon>
        <taxon>Lysobacterales</taxon>
        <taxon>Lysobacteraceae</taxon>
        <taxon>Alkalisalibacterium</taxon>
    </lineage>
</organism>
<dbReference type="FunFam" id="3.30.70.580:FF:000001">
    <property type="entry name" value="tRNA pseudouridine synthase A"/>
    <property type="match status" value="1"/>
</dbReference>
<evidence type="ECO:0000313" key="9">
    <source>
        <dbReference type="EMBL" id="TXK62173.1"/>
    </source>
</evidence>
<evidence type="ECO:0000256" key="6">
    <source>
        <dbReference type="PIRSR" id="PIRSR001430-2"/>
    </source>
</evidence>
<feature type="active site" description="Nucleophile" evidence="4 5">
    <location>
        <position position="47"/>
    </location>
</feature>
<proteinExistence type="inferred from homology"/>
<dbReference type="SUPFAM" id="SSF55120">
    <property type="entry name" value="Pseudouridine synthase"/>
    <property type="match status" value="1"/>
</dbReference>